<proteinExistence type="predicted"/>
<dbReference type="EMBL" id="MOBP01000010">
    <property type="protein sequence ID" value="RON53094.1"/>
    <property type="molecule type" value="Genomic_DNA"/>
</dbReference>
<comment type="caution">
    <text evidence="1">The sequence shown here is derived from an EMBL/GenBank/DDBJ whole genome shotgun (WGS) entry which is preliminary data.</text>
</comment>
<evidence type="ECO:0000313" key="1">
    <source>
        <dbReference type="EMBL" id="RON53094.1"/>
    </source>
</evidence>
<dbReference type="InterPro" id="IPR046685">
    <property type="entry name" value="DUF6555"/>
</dbReference>
<accession>A0A423KIW6</accession>
<evidence type="ECO:0000313" key="2">
    <source>
        <dbReference type="Proteomes" id="UP000283627"/>
    </source>
</evidence>
<sequence length="86" mass="10072">MSHRDHLEISMNLPRHFEIRYRLKNTQHVFIQPDLHMTDADAWYYACLHAGVGLLYEMDCDQQNYGALSSHAQSAGLTQVRWEELP</sequence>
<reference evidence="1 2" key="1">
    <citation type="submission" date="2016-10" db="EMBL/GenBank/DDBJ databases">
        <title>Comparative genome analysis of multiple Pseudomonas spp. focuses on biocontrol and plant growth promoting traits.</title>
        <authorList>
            <person name="Tao X.-Y."/>
            <person name="Taylor C.G."/>
        </authorList>
    </citation>
    <scope>NUCLEOTIDE SEQUENCE [LARGE SCALE GENOMIC DNA]</scope>
    <source>
        <strain evidence="1 2">39A2</strain>
    </source>
</reference>
<protein>
    <submittedName>
        <fullName evidence="1">Uncharacterized protein</fullName>
    </submittedName>
</protein>
<dbReference type="Pfam" id="PF20192">
    <property type="entry name" value="DUF6555"/>
    <property type="match status" value="1"/>
</dbReference>
<name>A0A423KIW6_9PSED</name>
<dbReference type="AlphaFoldDB" id="A0A423KIW6"/>
<dbReference type="Proteomes" id="UP000283627">
    <property type="component" value="Unassembled WGS sequence"/>
</dbReference>
<gene>
    <name evidence="1" type="ORF">BK665_15725</name>
</gene>
<organism evidence="1 2">
    <name type="scientific">Pseudomonas frederiksbergensis</name>
    <dbReference type="NCBI Taxonomy" id="104087"/>
    <lineage>
        <taxon>Bacteria</taxon>
        <taxon>Pseudomonadati</taxon>
        <taxon>Pseudomonadota</taxon>
        <taxon>Gammaproteobacteria</taxon>
        <taxon>Pseudomonadales</taxon>
        <taxon>Pseudomonadaceae</taxon>
        <taxon>Pseudomonas</taxon>
    </lineage>
</organism>